<sequence length="195" mass="21304">MNAPAAAARDHAASGMDPVALIRFIAGLKDERTRHPFTASVRHVGQDGESAHYRLEMWVDGASAACQSVDGGFSMRYTPATRVLRIQEGPGRVHEESDRAYPAGFPPLAMANPLHLPIWGGPSNSGTPASITRISRTRFEVLVNAPEDGGAPQRVGRALIDTELMAALEFDWFGSRYLLEEPRRLVMPQWDTLLG</sequence>
<name>A0A496PKJ4_9MICC</name>
<organism evidence="1 2">
    <name type="scientific">Galactobacter caseinivorans</name>
    <dbReference type="NCBI Taxonomy" id="2676123"/>
    <lineage>
        <taxon>Bacteria</taxon>
        <taxon>Bacillati</taxon>
        <taxon>Actinomycetota</taxon>
        <taxon>Actinomycetes</taxon>
        <taxon>Micrococcales</taxon>
        <taxon>Micrococcaceae</taxon>
        <taxon>Galactobacter</taxon>
    </lineage>
</organism>
<evidence type="ECO:0000313" key="2">
    <source>
        <dbReference type="Proteomes" id="UP000273119"/>
    </source>
</evidence>
<proteinExistence type="predicted"/>
<dbReference type="RefSeq" id="WP_121484347.1">
    <property type="nucleotide sequence ID" value="NZ_QQXL01000002.1"/>
</dbReference>
<comment type="caution">
    <text evidence="1">The sequence shown here is derived from an EMBL/GenBank/DDBJ whole genome shotgun (WGS) entry which is preliminary data.</text>
</comment>
<dbReference type="Proteomes" id="UP000273119">
    <property type="component" value="Unassembled WGS sequence"/>
</dbReference>
<protein>
    <submittedName>
        <fullName evidence="1">Uncharacterized protein</fullName>
    </submittedName>
</protein>
<gene>
    <name evidence="1" type="ORF">DWQ67_04180</name>
</gene>
<reference evidence="1 2" key="1">
    <citation type="submission" date="2018-07" db="EMBL/GenBank/DDBJ databases">
        <title>Arthrobacter sp. nov., isolated from raw cow's milk with high bacterial count.</title>
        <authorList>
            <person name="Hahne J."/>
            <person name="Isele D."/>
            <person name="Lipski A."/>
        </authorList>
    </citation>
    <scope>NUCLEOTIDE SEQUENCE [LARGE SCALE GENOMIC DNA]</scope>
    <source>
        <strain evidence="1 2">JZ R-183</strain>
    </source>
</reference>
<accession>A0A496PKJ4</accession>
<evidence type="ECO:0000313" key="1">
    <source>
        <dbReference type="EMBL" id="RKW71011.1"/>
    </source>
</evidence>
<keyword evidence="2" id="KW-1185">Reference proteome</keyword>
<dbReference type="EMBL" id="QQXL01000002">
    <property type="protein sequence ID" value="RKW71011.1"/>
    <property type="molecule type" value="Genomic_DNA"/>
</dbReference>
<dbReference type="AlphaFoldDB" id="A0A496PKJ4"/>